<comment type="caution">
    <text evidence="1">The sequence shown here is derived from an EMBL/GenBank/DDBJ whole genome shotgun (WGS) entry which is preliminary data.</text>
</comment>
<protein>
    <submittedName>
        <fullName evidence="1">Uncharacterized protein</fullName>
    </submittedName>
</protein>
<keyword evidence="2" id="KW-1185">Reference proteome</keyword>
<dbReference type="AlphaFoldDB" id="A0AAD8EPU3"/>
<reference evidence="1" key="1">
    <citation type="journal article" date="2023" name="IScience">
        <title>Live-bearing cockroach genome reveals convergent evolutionary mechanisms linked to viviparity in insects and beyond.</title>
        <authorList>
            <person name="Fouks B."/>
            <person name="Harrison M.C."/>
            <person name="Mikhailova A.A."/>
            <person name="Marchal E."/>
            <person name="English S."/>
            <person name="Carruthers M."/>
            <person name="Jennings E.C."/>
            <person name="Chiamaka E.L."/>
            <person name="Frigard R.A."/>
            <person name="Pippel M."/>
            <person name="Attardo G.M."/>
            <person name="Benoit J.B."/>
            <person name="Bornberg-Bauer E."/>
            <person name="Tobe S.S."/>
        </authorList>
    </citation>
    <scope>NUCLEOTIDE SEQUENCE</scope>
    <source>
        <strain evidence="1">Stay&amp;Tobe</strain>
    </source>
</reference>
<sequence>NSSAIINARDLSSVSLCRSQPLFPNMGPIYCQSEIIRKQIKDRLQSNLTFQTGPDFYKNMRKLEEYFQALYLKINKNRLSRKGPNKNKERYNLIFIYYRHIYIGSTDYIIKFYLSSTIIFSHEFWNMRSTTGDTSQT</sequence>
<organism evidence="1 2">
    <name type="scientific">Diploptera punctata</name>
    <name type="common">Pacific beetle cockroach</name>
    <dbReference type="NCBI Taxonomy" id="6984"/>
    <lineage>
        <taxon>Eukaryota</taxon>
        <taxon>Metazoa</taxon>
        <taxon>Ecdysozoa</taxon>
        <taxon>Arthropoda</taxon>
        <taxon>Hexapoda</taxon>
        <taxon>Insecta</taxon>
        <taxon>Pterygota</taxon>
        <taxon>Neoptera</taxon>
        <taxon>Polyneoptera</taxon>
        <taxon>Dictyoptera</taxon>
        <taxon>Blattodea</taxon>
        <taxon>Blaberoidea</taxon>
        <taxon>Blaberidae</taxon>
        <taxon>Diplopterinae</taxon>
        <taxon>Diploptera</taxon>
    </lineage>
</organism>
<proteinExistence type="predicted"/>
<gene>
    <name evidence="1" type="ORF">L9F63_026894</name>
</gene>
<feature type="non-terminal residue" evidence="1">
    <location>
        <position position="1"/>
    </location>
</feature>
<evidence type="ECO:0000313" key="2">
    <source>
        <dbReference type="Proteomes" id="UP001233999"/>
    </source>
</evidence>
<name>A0AAD8EPU3_DIPPU</name>
<reference evidence="1" key="2">
    <citation type="submission" date="2023-05" db="EMBL/GenBank/DDBJ databases">
        <authorList>
            <person name="Fouks B."/>
        </authorList>
    </citation>
    <scope>NUCLEOTIDE SEQUENCE</scope>
    <source>
        <strain evidence="1">Stay&amp;Tobe</strain>
        <tissue evidence="1">Testes</tissue>
    </source>
</reference>
<dbReference type="Proteomes" id="UP001233999">
    <property type="component" value="Unassembled WGS sequence"/>
</dbReference>
<accession>A0AAD8EPU3</accession>
<feature type="non-terminal residue" evidence="1">
    <location>
        <position position="137"/>
    </location>
</feature>
<evidence type="ECO:0000313" key="1">
    <source>
        <dbReference type="EMBL" id="KAJ9598001.1"/>
    </source>
</evidence>
<dbReference type="EMBL" id="JASPKZ010001524">
    <property type="protein sequence ID" value="KAJ9598001.1"/>
    <property type="molecule type" value="Genomic_DNA"/>
</dbReference>